<sequence>MADAAPEVDVIGRLAQWEIDGGCYIEADAFTFKVSDPFKINGYDWKLAVFKRPSTCFRLSLEPSQFPENQLPFVRFVLRVTGPNREPLASQMYEKVPHPNGQWYCPMARIKNLQSSFFSVEIIDIKISLPNGTVGSSILHNVDKPQHLSTRSSSRSFSQMLDDSVHADITIFTSDGKLRAHKAVLSTSSPIFRSMFTHDLKEKITGTIEIKDMTSESCMAFLRFLYGSVKQEEFWEHRLVLLGASIKYGITDLKEACEESFLEDIDADNVLDRLQEAWLYEAGKLKRGCFRFLFDFGMIHHVSKEKMHDFIRKADRELAVEMFDKIFKAGVAPLGTDTSVNNAKRLKVPSTE</sequence>
<dbReference type="PANTHER" id="PTHR46672:SF1">
    <property type="entry name" value="OS08G0103600 PROTEIN"/>
    <property type="match status" value="1"/>
</dbReference>
<evidence type="ECO:0000256" key="1">
    <source>
        <dbReference type="ARBA" id="ARBA00004906"/>
    </source>
</evidence>
<dbReference type="SUPFAM" id="SSF54695">
    <property type="entry name" value="POZ domain"/>
    <property type="match status" value="1"/>
</dbReference>
<comment type="caution">
    <text evidence="3">The sequence shown here is derived from an EMBL/GenBank/DDBJ whole genome shotgun (WGS) entry which is preliminary data.</text>
</comment>
<evidence type="ECO:0000313" key="4">
    <source>
        <dbReference type="Proteomes" id="UP001632038"/>
    </source>
</evidence>
<feature type="domain" description="BTB" evidence="2">
    <location>
        <begin position="167"/>
        <end position="226"/>
    </location>
</feature>
<reference evidence="4" key="1">
    <citation type="journal article" date="2024" name="IScience">
        <title>Strigolactones Initiate the Formation of Haustorium-like Structures in Castilleja.</title>
        <authorList>
            <person name="Buerger M."/>
            <person name="Peterson D."/>
            <person name="Chory J."/>
        </authorList>
    </citation>
    <scope>NUCLEOTIDE SEQUENCE [LARGE SCALE GENOMIC DNA]</scope>
</reference>
<dbReference type="AlphaFoldDB" id="A0ABD3DHM2"/>
<keyword evidence="4" id="KW-1185">Reference proteome</keyword>
<accession>A0ABD3DHM2</accession>
<dbReference type="Gene3D" id="3.30.710.10">
    <property type="entry name" value="Potassium Channel Kv1.1, Chain A"/>
    <property type="match status" value="1"/>
</dbReference>
<dbReference type="InterPro" id="IPR000210">
    <property type="entry name" value="BTB/POZ_dom"/>
</dbReference>
<evidence type="ECO:0000259" key="2">
    <source>
        <dbReference type="PROSITE" id="PS50097"/>
    </source>
</evidence>
<dbReference type="Proteomes" id="UP001632038">
    <property type="component" value="Unassembled WGS sequence"/>
</dbReference>
<protein>
    <recommendedName>
        <fullName evidence="2">BTB domain-containing protein</fullName>
    </recommendedName>
</protein>
<dbReference type="EMBL" id="JAVIJP010000016">
    <property type="protein sequence ID" value="KAL3641753.1"/>
    <property type="molecule type" value="Genomic_DNA"/>
</dbReference>
<dbReference type="InterPro" id="IPR011333">
    <property type="entry name" value="SKP1/BTB/POZ_sf"/>
</dbReference>
<comment type="pathway">
    <text evidence="1">Protein modification; protein ubiquitination.</text>
</comment>
<dbReference type="PANTHER" id="PTHR46672">
    <property type="entry name" value="OS08G0495500 PROTEIN-RELATED"/>
    <property type="match status" value="1"/>
</dbReference>
<dbReference type="InterPro" id="IPR044714">
    <property type="entry name" value="AtSIBP1-like"/>
</dbReference>
<name>A0ABD3DHM2_9LAMI</name>
<dbReference type="PROSITE" id="PS50097">
    <property type="entry name" value="BTB"/>
    <property type="match status" value="1"/>
</dbReference>
<proteinExistence type="predicted"/>
<dbReference type="Pfam" id="PF00651">
    <property type="entry name" value="BTB"/>
    <property type="match status" value="1"/>
</dbReference>
<dbReference type="CDD" id="cd18186">
    <property type="entry name" value="BTB_POZ_ZBTB_KLHL-like"/>
    <property type="match status" value="1"/>
</dbReference>
<gene>
    <name evidence="3" type="ORF">CASFOL_012568</name>
</gene>
<evidence type="ECO:0000313" key="3">
    <source>
        <dbReference type="EMBL" id="KAL3641753.1"/>
    </source>
</evidence>
<dbReference type="SMART" id="SM00225">
    <property type="entry name" value="BTB"/>
    <property type="match status" value="1"/>
</dbReference>
<organism evidence="3 4">
    <name type="scientific">Castilleja foliolosa</name>
    <dbReference type="NCBI Taxonomy" id="1961234"/>
    <lineage>
        <taxon>Eukaryota</taxon>
        <taxon>Viridiplantae</taxon>
        <taxon>Streptophyta</taxon>
        <taxon>Embryophyta</taxon>
        <taxon>Tracheophyta</taxon>
        <taxon>Spermatophyta</taxon>
        <taxon>Magnoliopsida</taxon>
        <taxon>eudicotyledons</taxon>
        <taxon>Gunneridae</taxon>
        <taxon>Pentapetalae</taxon>
        <taxon>asterids</taxon>
        <taxon>lamiids</taxon>
        <taxon>Lamiales</taxon>
        <taxon>Orobanchaceae</taxon>
        <taxon>Pedicularideae</taxon>
        <taxon>Castillejinae</taxon>
        <taxon>Castilleja</taxon>
    </lineage>
</organism>